<feature type="signal peptide" evidence="1">
    <location>
        <begin position="1"/>
        <end position="26"/>
    </location>
</feature>
<evidence type="ECO:0000313" key="4">
    <source>
        <dbReference type="Proteomes" id="UP001301442"/>
    </source>
</evidence>
<keyword evidence="1" id="KW-0732">Signal</keyword>
<keyword evidence="4" id="KW-1185">Reference proteome</keyword>
<dbReference type="EMBL" id="CP136600">
    <property type="protein sequence ID" value="WOH36022.1"/>
    <property type="molecule type" value="Genomic_DNA"/>
</dbReference>
<dbReference type="Gene3D" id="2.80.10.50">
    <property type="match status" value="1"/>
</dbReference>
<dbReference type="InterPro" id="IPR013780">
    <property type="entry name" value="Glyco_hydro_b"/>
</dbReference>
<dbReference type="Proteomes" id="UP001301442">
    <property type="component" value="Chromosome"/>
</dbReference>
<proteinExistence type="predicted"/>
<dbReference type="Gene3D" id="3.20.20.80">
    <property type="entry name" value="Glycosidases"/>
    <property type="match status" value="1"/>
</dbReference>
<dbReference type="PANTHER" id="PTHR43576">
    <property type="entry name" value="ALPHA-L-ARABINOFURANOSIDASE C-RELATED"/>
    <property type="match status" value="1"/>
</dbReference>
<sequence length="800" mass="90483">MFKYTPKLFIATASLLLSGILSGAHAKQTINIDYDDVLKTQMNAPIGENMNFLLSSDKKMPRSVSMKDRSKEMKLSILRFPYGRLADNYLFTDAPFNDGVNGLTPRVASIKQPPGDYYWAVDDAGYFKQALDFDEYMSYINELNVEPLIVVNMLSYDTKHYPETVVTFDDLKTHAKEWVKYANITRDYKVKYWQLGNEVASHTDKDSYFKHFVEMAKAMKAIDPNIRIGFGEDGRRNWLKFALADAEISKYIDFIAPHQYLHGKKWSESYQHWRDYSGTLTPKIDKFQHYANKSEHHQDVPIIVTEYGATGGHYPERDPKGLVFFKTLKTEQQSAGYLQLSNNGKHLTKRAQAAKLVQKSHAIDIELFADGWIGLKLNNNSDSYVKAQTKAVSPLTTDGSVDEDGTKWRLLELKKHQFYLQSKLHGNHYLTYNANNGLFTLADKEAAAEIFELKPYQPKRYFPRKQKRNISAMVNKKLLCVQADGSLKANLYRSESSSCQFVIKGAKTLGKNALTLQAIDADNGFISRNKDGSVSYTTTKQPGKNSAWALITRKNSFQLQAFDDKENYLKVNDNGVLTMGGKNFQKNATFTHHDIPEPEPKPLTTQPVGNFANDLWKSLVFADMTLSALRHKNISHMVHWNTHTSWEGKFGGYHNLANSLENNDDNTLTPVGQVLKLINNHTLSQILNIKTKHGFVRAFASFEPKTAEMSIILLNKNDSEEVVSLDLGRYQPTADVRHWLYTGSNPEDEYPTTQQVTNTEQGLITINQGKVVGKLPATSLTIIRLIDPSVSLNSVANTGS</sequence>
<dbReference type="Gene3D" id="2.60.40.1180">
    <property type="entry name" value="Golgi alpha-mannosidase II"/>
    <property type="match status" value="1"/>
</dbReference>
<dbReference type="PANTHER" id="PTHR43576:SF3">
    <property type="entry name" value="ALPHA-L-ARABINOFURANOSIDASE C"/>
    <property type="match status" value="1"/>
</dbReference>
<organism evidence="3 4">
    <name type="scientific">Thalassotalea fonticola</name>
    <dbReference type="NCBI Taxonomy" id="3065649"/>
    <lineage>
        <taxon>Bacteria</taxon>
        <taxon>Pseudomonadati</taxon>
        <taxon>Pseudomonadota</taxon>
        <taxon>Gammaproteobacteria</taxon>
        <taxon>Alteromonadales</taxon>
        <taxon>Colwelliaceae</taxon>
        <taxon>Thalassotalea</taxon>
    </lineage>
</organism>
<dbReference type="InterPro" id="IPR055235">
    <property type="entry name" value="ASD1_cat"/>
</dbReference>
<dbReference type="RefSeq" id="WP_348394836.1">
    <property type="nucleotide sequence ID" value="NZ_CP136600.1"/>
</dbReference>
<accession>A0ABZ0GKC7</accession>
<dbReference type="SUPFAM" id="SSF50405">
    <property type="entry name" value="Actin-crosslinking proteins"/>
    <property type="match status" value="1"/>
</dbReference>
<name>A0ABZ0GKC7_9GAMM</name>
<reference evidence="3 4" key="1">
    <citation type="submission" date="2023-09" db="EMBL/GenBank/DDBJ databases">
        <authorList>
            <person name="Qi X."/>
        </authorList>
    </citation>
    <scope>NUCLEOTIDE SEQUENCE [LARGE SCALE GENOMIC DNA]</scope>
    <source>
        <strain evidence="3 4">S1-1</strain>
    </source>
</reference>
<gene>
    <name evidence="3" type="ORF">RI844_11635</name>
</gene>
<evidence type="ECO:0000256" key="1">
    <source>
        <dbReference type="SAM" id="SignalP"/>
    </source>
</evidence>
<evidence type="ECO:0000313" key="3">
    <source>
        <dbReference type="EMBL" id="WOH36022.1"/>
    </source>
</evidence>
<feature type="domain" description="Alpha-L-arabinofuranosidase 1 catalytic" evidence="2">
    <location>
        <begin position="71"/>
        <end position="276"/>
    </location>
</feature>
<dbReference type="InterPro" id="IPR017853">
    <property type="entry name" value="GH"/>
</dbReference>
<feature type="chain" id="PRO_5045977138" description="Alpha-L-arabinofuranosidase 1 catalytic domain-containing protein" evidence="1">
    <location>
        <begin position="27"/>
        <end position="800"/>
    </location>
</feature>
<protein>
    <recommendedName>
        <fullName evidence="2">Alpha-L-arabinofuranosidase 1 catalytic domain-containing protein</fullName>
    </recommendedName>
</protein>
<dbReference type="SUPFAM" id="SSF51445">
    <property type="entry name" value="(Trans)glycosidases"/>
    <property type="match status" value="1"/>
</dbReference>
<dbReference type="InterPro" id="IPR008999">
    <property type="entry name" value="Actin-crosslinking"/>
</dbReference>
<evidence type="ECO:0000259" key="2">
    <source>
        <dbReference type="Pfam" id="PF22848"/>
    </source>
</evidence>
<dbReference type="Pfam" id="PF22848">
    <property type="entry name" value="ASD1_dom"/>
    <property type="match status" value="1"/>
</dbReference>